<accession>A0ABY5D3W3</accession>
<gene>
    <name evidence="2" type="ORF">NE857_27955</name>
</gene>
<feature type="transmembrane region" description="Helical" evidence="1">
    <location>
        <begin position="120"/>
        <end position="137"/>
    </location>
</feature>
<evidence type="ECO:0000313" key="2">
    <source>
        <dbReference type="EMBL" id="USY19066.1"/>
    </source>
</evidence>
<dbReference type="Proteomes" id="UP001055940">
    <property type="component" value="Chromosome"/>
</dbReference>
<dbReference type="RefSeq" id="WP_254418348.1">
    <property type="nucleotide sequence ID" value="NZ_BAAAJB010000055.1"/>
</dbReference>
<reference evidence="2" key="1">
    <citation type="submission" date="2022-06" db="EMBL/GenBank/DDBJ databases">
        <authorList>
            <person name="Ping M."/>
        </authorList>
    </citation>
    <scope>NUCLEOTIDE SEQUENCE</scope>
    <source>
        <strain evidence="2">JCM11759T</strain>
    </source>
</reference>
<feature type="transmembrane region" description="Helical" evidence="1">
    <location>
        <begin position="68"/>
        <end position="85"/>
    </location>
</feature>
<organism evidence="2 3">
    <name type="scientific">Nocardiopsis exhalans</name>
    <dbReference type="NCBI Taxonomy" id="163604"/>
    <lineage>
        <taxon>Bacteria</taxon>
        <taxon>Bacillati</taxon>
        <taxon>Actinomycetota</taxon>
        <taxon>Actinomycetes</taxon>
        <taxon>Streptosporangiales</taxon>
        <taxon>Nocardiopsidaceae</taxon>
        <taxon>Nocardiopsis</taxon>
    </lineage>
</organism>
<keyword evidence="1" id="KW-0472">Membrane</keyword>
<proteinExistence type="predicted"/>
<dbReference type="EMBL" id="CP099837">
    <property type="protein sequence ID" value="USY19066.1"/>
    <property type="molecule type" value="Genomic_DNA"/>
</dbReference>
<keyword evidence="1" id="KW-0812">Transmembrane</keyword>
<sequence>MNVRMPGTLKAARVIMAVYCVLGVLATGLGVVALLFAADLSENLQEDPAAQEMLTAEELEQLSAQNPTVNLVLGIVVLAVFLAATFRLGRGGGTAQLLVRLAAAASLLSALVTFTVGGGFGLGVVLSAGLAVLLLALNEVRASREWFAQTGQTGRTEVRP</sequence>
<keyword evidence="1" id="KW-1133">Transmembrane helix</keyword>
<evidence type="ECO:0000313" key="3">
    <source>
        <dbReference type="Proteomes" id="UP001055940"/>
    </source>
</evidence>
<keyword evidence="3" id="KW-1185">Reference proteome</keyword>
<evidence type="ECO:0008006" key="4">
    <source>
        <dbReference type="Google" id="ProtNLM"/>
    </source>
</evidence>
<evidence type="ECO:0000256" key="1">
    <source>
        <dbReference type="SAM" id="Phobius"/>
    </source>
</evidence>
<protein>
    <recommendedName>
        <fullName evidence="4">Integral membrane protein</fullName>
    </recommendedName>
</protein>
<name>A0ABY5D3W3_9ACTN</name>
<feature type="transmembrane region" description="Helical" evidence="1">
    <location>
        <begin position="12"/>
        <end position="38"/>
    </location>
</feature>